<dbReference type="Gene3D" id="3.40.50.300">
    <property type="entry name" value="P-loop containing nucleotide triphosphate hydrolases"/>
    <property type="match status" value="1"/>
</dbReference>
<feature type="coiled-coil region" evidence="1">
    <location>
        <begin position="41"/>
        <end position="82"/>
    </location>
</feature>
<name>A0A382NWJ0_9ZZZZ</name>
<protein>
    <recommendedName>
        <fullName evidence="3">RecF/RecN/SMC N-terminal domain-containing protein</fullName>
    </recommendedName>
</protein>
<dbReference type="InterPro" id="IPR027417">
    <property type="entry name" value="P-loop_NTPase"/>
</dbReference>
<feature type="coiled-coil region" evidence="1">
    <location>
        <begin position="132"/>
        <end position="228"/>
    </location>
</feature>
<sequence>MNMLLKQNYKMVQTELTELSVEDRLHKNNKQLQEKHFNNIKEISTQRIKALNKEKENYQNDLANKRLEVSELEEKIKDLIHAGDKHDKMATLKILMESKKISTEKKIKFFNEKDDCDVCEQPIKKSFKKLRVGELESKIDEYDTALVQMRTELDKMESSIQKMSEHSRTIDILKSEIKSITGLLERCQNDLNTLNEEKGKTDKIKEEIVELESKIKEIDDQIKELKQENFYLDICKNLLHDTGIKSKIIKQYLPIMNQTIQKYLGVLDFYINFTLNEQFEETIKSRYRDEFSYASFSEGEKMRIDLALMFTWREIARLKNSTNTNLLIMDEVFDSSLDATGTDDFLKILNSLESQNIFVISH</sequence>
<evidence type="ECO:0008006" key="3">
    <source>
        <dbReference type="Google" id="ProtNLM"/>
    </source>
</evidence>
<dbReference type="SUPFAM" id="SSF52540">
    <property type="entry name" value="P-loop containing nucleoside triphosphate hydrolases"/>
    <property type="match status" value="1"/>
</dbReference>
<feature type="non-terminal residue" evidence="2">
    <location>
        <position position="1"/>
    </location>
</feature>
<dbReference type="SUPFAM" id="SSF75712">
    <property type="entry name" value="Rad50 coiled-coil Zn hook"/>
    <property type="match status" value="1"/>
</dbReference>
<feature type="non-terminal residue" evidence="2">
    <location>
        <position position="362"/>
    </location>
</feature>
<reference evidence="2" key="1">
    <citation type="submission" date="2018-05" db="EMBL/GenBank/DDBJ databases">
        <authorList>
            <person name="Lanie J.A."/>
            <person name="Ng W.-L."/>
            <person name="Kazmierczak K.M."/>
            <person name="Andrzejewski T.M."/>
            <person name="Davidsen T.M."/>
            <person name="Wayne K.J."/>
            <person name="Tettelin H."/>
            <person name="Glass J.I."/>
            <person name="Rusch D."/>
            <person name="Podicherti R."/>
            <person name="Tsui H.-C.T."/>
            <person name="Winkler M.E."/>
        </authorList>
    </citation>
    <scope>NUCLEOTIDE SEQUENCE</scope>
</reference>
<keyword evidence="1" id="KW-0175">Coiled coil</keyword>
<gene>
    <name evidence="2" type="ORF">METZ01_LOCUS317722</name>
</gene>
<dbReference type="EMBL" id="UINC01102897">
    <property type="protein sequence ID" value="SVC64868.1"/>
    <property type="molecule type" value="Genomic_DNA"/>
</dbReference>
<evidence type="ECO:0000256" key="1">
    <source>
        <dbReference type="SAM" id="Coils"/>
    </source>
</evidence>
<evidence type="ECO:0000313" key="2">
    <source>
        <dbReference type="EMBL" id="SVC64868.1"/>
    </source>
</evidence>
<dbReference type="AlphaFoldDB" id="A0A382NWJ0"/>
<dbReference type="PANTHER" id="PTHR32114:SF2">
    <property type="entry name" value="ABC TRANSPORTER ABCH.3"/>
    <property type="match status" value="1"/>
</dbReference>
<proteinExistence type="predicted"/>
<accession>A0A382NWJ0</accession>
<dbReference type="PANTHER" id="PTHR32114">
    <property type="entry name" value="ABC TRANSPORTER ABCH.3"/>
    <property type="match status" value="1"/>
</dbReference>
<organism evidence="2">
    <name type="scientific">marine metagenome</name>
    <dbReference type="NCBI Taxonomy" id="408172"/>
    <lineage>
        <taxon>unclassified sequences</taxon>
        <taxon>metagenomes</taxon>
        <taxon>ecological metagenomes</taxon>
    </lineage>
</organism>